<evidence type="ECO:0000313" key="1">
    <source>
        <dbReference type="Proteomes" id="UP000887574"/>
    </source>
</evidence>
<sequence length="88" mass="10108">MNLYIAQQQTSPTQLPRLEALKPVLNNRVHAFHELLQQKSFGEYNVVLTNCLPFFTQPDSNNLHQAINLFATLVQGLYPDEKVLRKIS</sequence>
<name>A0A915D1H5_9BILA</name>
<evidence type="ECO:0000313" key="2">
    <source>
        <dbReference type="WBParaSite" id="jg14397"/>
    </source>
</evidence>
<proteinExistence type="predicted"/>
<dbReference type="Proteomes" id="UP000887574">
    <property type="component" value="Unplaced"/>
</dbReference>
<accession>A0A915D1H5</accession>
<dbReference type="WBParaSite" id="jg14397">
    <property type="protein sequence ID" value="jg14397"/>
    <property type="gene ID" value="jg14397"/>
</dbReference>
<dbReference type="AlphaFoldDB" id="A0A915D1H5"/>
<protein>
    <submittedName>
        <fullName evidence="2">Uncharacterized protein</fullName>
    </submittedName>
</protein>
<reference evidence="2" key="1">
    <citation type="submission" date="2022-11" db="UniProtKB">
        <authorList>
            <consortium name="WormBaseParasite"/>
        </authorList>
    </citation>
    <scope>IDENTIFICATION</scope>
</reference>
<organism evidence="1 2">
    <name type="scientific">Ditylenchus dipsaci</name>
    <dbReference type="NCBI Taxonomy" id="166011"/>
    <lineage>
        <taxon>Eukaryota</taxon>
        <taxon>Metazoa</taxon>
        <taxon>Ecdysozoa</taxon>
        <taxon>Nematoda</taxon>
        <taxon>Chromadorea</taxon>
        <taxon>Rhabditida</taxon>
        <taxon>Tylenchina</taxon>
        <taxon>Tylenchomorpha</taxon>
        <taxon>Sphaerularioidea</taxon>
        <taxon>Anguinidae</taxon>
        <taxon>Anguininae</taxon>
        <taxon>Ditylenchus</taxon>
    </lineage>
</organism>
<keyword evidence="1" id="KW-1185">Reference proteome</keyword>